<proteinExistence type="predicted"/>
<feature type="region of interest" description="Disordered" evidence="1">
    <location>
        <begin position="167"/>
        <end position="214"/>
    </location>
</feature>
<comment type="caution">
    <text evidence="2">The sequence shown here is derived from an EMBL/GenBank/DDBJ whole genome shotgun (WGS) entry which is preliminary data.</text>
</comment>
<evidence type="ECO:0000256" key="1">
    <source>
        <dbReference type="SAM" id="MobiDB-lite"/>
    </source>
</evidence>
<evidence type="ECO:0000313" key="2">
    <source>
        <dbReference type="EMBL" id="KAJ1110349.1"/>
    </source>
</evidence>
<dbReference type="AlphaFoldDB" id="A0AAV7N503"/>
<sequence>MSQHIRHAHPRAQNDARLAALANSKPSKLWSQEEILLLAELEKLYENKRNINALMVPHFTNKNRKQIAEKRRDRRDKRKKQAIDAEQSSNNSDNDANDEPETSESTTKERRKDFINKKRAPKITKFSELNDRITEAQRYSKNVQHHEAALVLLEEIVSYISENTGDINPRPVPSNEQPIESGTEHMNSAEVEQPSTPTNNKISKKDIRNKNLNKSHRIRYAKAKGSYKKYQAMFKKDKKRLPE</sequence>
<organism evidence="2 3">
    <name type="scientific">Pleurodeles waltl</name>
    <name type="common">Iberian ribbed newt</name>
    <dbReference type="NCBI Taxonomy" id="8319"/>
    <lineage>
        <taxon>Eukaryota</taxon>
        <taxon>Metazoa</taxon>
        <taxon>Chordata</taxon>
        <taxon>Craniata</taxon>
        <taxon>Vertebrata</taxon>
        <taxon>Euteleostomi</taxon>
        <taxon>Amphibia</taxon>
        <taxon>Batrachia</taxon>
        <taxon>Caudata</taxon>
        <taxon>Salamandroidea</taxon>
        <taxon>Salamandridae</taxon>
        <taxon>Pleurodelinae</taxon>
        <taxon>Pleurodeles</taxon>
    </lineage>
</organism>
<gene>
    <name evidence="2" type="ORF">NDU88_007702</name>
</gene>
<protein>
    <submittedName>
        <fullName evidence="2">Uncharacterized protein</fullName>
    </submittedName>
</protein>
<reference evidence="2" key="1">
    <citation type="journal article" date="2022" name="bioRxiv">
        <title>Sequencing and chromosome-scale assembly of the giantPleurodeles waltlgenome.</title>
        <authorList>
            <person name="Brown T."/>
            <person name="Elewa A."/>
            <person name="Iarovenko S."/>
            <person name="Subramanian E."/>
            <person name="Araus A.J."/>
            <person name="Petzold A."/>
            <person name="Susuki M."/>
            <person name="Suzuki K.-i.T."/>
            <person name="Hayashi T."/>
            <person name="Toyoda A."/>
            <person name="Oliveira C."/>
            <person name="Osipova E."/>
            <person name="Leigh N.D."/>
            <person name="Simon A."/>
            <person name="Yun M.H."/>
        </authorList>
    </citation>
    <scope>NUCLEOTIDE SEQUENCE</scope>
    <source>
        <strain evidence="2">20211129_DDA</strain>
        <tissue evidence="2">Liver</tissue>
    </source>
</reference>
<name>A0AAV7N503_PLEWA</name>
<feature type="compositionally biased region" description="Polar residues" evidence="1">
    <location>
        <begin position="174"/>
        <end position="186"/>
    </location>
</feature>
<dbReference type="EMBL" id="JANPWB010000013">
    <property type="protein sequence ID" value="KAJ1110349.1"/>
    <property type="molecule type" value="Genomic_DNA"/>
</dbReference>
<dbReference type="Proteomes" id="UP001066276">
    <property type="component" value="Chromosome 9"/>
</dbReference>
<keyword evidence="3" id="KW-1185">Reference proteome</keyword>
<feature type="compositionally biased region" description="Basic and acidic residues" evidence="1">
    <location>
        <begin position="106"/>
        <end position="116"/>
    </location>
</feature>
<accession>A0AAV7N503</accession>
<evidence type="ECO:0000313" key="3">
    <source>
        <dbReference type="Proteomes" id="UP001066276"/>
    </source>
</evidence>
<feature type="region of interest" description="Disordered" evidence="1">
    <location>
        <begin position="62"/>
        <end position="119"/>
    </location>
</feature>